<proteinExistence type="predicted"/>
<comment type="caution">
    <text evidence="1">The sequence shown here is derived from an EMBL/GenBank/DDBJ whole genome shotgun (WGS) entry which is preliminary data.</text>
</comment>
<evidence type="ECO:0000313" key="1">
    <source>
        <dbReference type="EMBL" id="MBB6579452.1"/>
    </source>
</evidence>
<keyword evidence="2" id="KW-1185">Reference proteome</keyword>
<name>A0ABR6RK56_9BURK</name>
<dbReference type="Proteomes" id="UP000562492">
    <property type="component" value="Unassembled WGS sequence"/>
</dbReference>
<accession>A0ABR6RK56</accession>
<reference evidence="1 2" key="1">
    <citation type="submission" date="2020-08" db="EMBL/GenBank/DDBJ databases">
        <title>Functional genomics of gut bacteria from endangered species of beetles.</title>
        <authorList>
            <person name="Carlos-Shanley C."/>
        </authorList>
    </citation>
    <scope>NUCLEOTIDE SEQUENCE [LARGE SCALE GENOMIC DNA]</scope>
    <source>
        <strain evidence="1 2">S00124</strain>
    </source>
</reference>
<protein>
    <submittedName>
        <fullName evidence="1">Uncharacterized protein</fullName>
    </submittedName>
</protein>
<sequence length="131" mass="15017">MFSFLREQDKPTIQKLFRLTVHIGRGSNAEMPANLVGAFVPVFIAAADHETAALQAATTLRRQGFEFIDIADGKIYELDVSKWDEFVREAWPEFVDHFPTQQVVADRLTSEFFFTGPFASYETKESENHRQ</sequence>
<evidence type="ECO:0000313" key="2">
    <source>
        <dbReference type="Proteomes" id="UP000562492"/>
    </source>
</evidence>
<organism evidence="1 2">
    <name type="scientific">Comamonas odontotermitis</name>
    <dbReference type="NCBI Taxonomy" id="379895"/>
    <lineage>
        <taxon>Bacteria</taxon>
        <taxon>Pseudomonadati</taxon>
        <taxon>Pseudomonadota</taxon>
        <taxon>Betaproteobacteria</taxon>
        <taxon>Burkholderiales</taxon>
        <taxon>Comamonadaceae</taxon>
        <taxon>Comamonas</taxon>
    </lineage>
</organism>
<dbReference type="EMBL" id="JACHKZ010000029">
    <property type="protein sequence ID" value="MBB6579452.1"/>
    <property type="molecule type" value="Genomic_DNA"/>
</dbReference>
<gene>
    <name evidence="1" type="ORF">HNP33_003565</name>
</gene>